<feature type="transmembrane region" description="Helical" evidence="1">
    <location>
        <begin position="437"/>
        <end position="457"/>
    </location>
</feature>
<feature type="transmembrane region" description="Helical" evidence="1">
    <location>
        <begin position="187"/>
        <end position="207"/>
    </location>
</feature>
<dbReference type="EMBL" id="LT934122">
    <property type="protein sequence ID" value="VAI52953.1"/>
    <property type="molecule type" value="Genomic_DNA"/>
</dbReference>
<organism evidence="2 3">
    <name type="scientific">Triticum turgidum subsp. durum</name>
    <name type="common">Durum wheat</name>
    <name type="synonym">Triticum durum</name>
    <dbReference type="NCBI Taxonomy" id="4567"/>
    <lineage>
        <taxon>Eukaryota</taxon>
        <taxon>Viridiplantae</taxon>
        <taxon>Streptophyta</taxon>
        <taxon>Embryophyta</taxon>
        <taxon>Tracheophyta</taxon>
        <taxon>Spermatophyta</taxon>
        <taxon>Magnoliopsida</taxon>
        <taxon>Liliopsida</taxon>
        <taxon>Poales</taxon>
        <taxon>Poaceae</taxon>
        <taxon>BOP clade</taxon>
        <taxon>Pooideae</taxon>
        <taxon>Triticodae</taxon>
        <taxon>Triticeae</taxon>
        <taxon>Triticinae</taxon>
        <taxon>Triticum</taxon>
    </lineage>
</organism>
<keyword evidence="1" id="KW-1133">Transmembrane helix</keyword>
<feature type="transmembrane region" description="Helical" evidence="1">
    <location>
        <begin position="268"/>
        <end position="285"/>
    </location>
</feature>
<evidence type="ECO:0000313" key="2">
    <source>
        <dbReference type="EMBL" id="VAI52953.1"/>
    </source>
</evidence>
<feature type="transmembrane region" description="Helical" evidence="1">
    <location>
        <begin position="235"/>
        <end position="256"/>
    </location>
</feature>
<dbReference type="Gramene" id="TRITD6Bv1G006710.1">
    <property type="protein sequence ID" value="TRITD6Bv1G006710.1"/>
    <property type="gene ID" value="TRITD6Bv1G006710"/>
</dbReference>
<name>A0A9R1B667_TRITD</name>
<feature type="transmembrane region" description="Helical" evidence="1">
    <location>
        <begin position="126"/>
        <end position="147"/>
    </location>
</feature>
<keyword evidence="1" id="KW-0472">Membrane</keyword>
<feature type="transmembrane region" description="Helical" evidence="1">
    <location>
        <begin position="364"/>
        <end position="382"/>
    </location>
</feature>
<keyword evidence="1" id="KW-0812">Transmembrane</keyword>
<sequence>MAVGVGRNWQAPVPTNVDESDTEEFLCALRKCVLLLAGLTAIGVCFSVQAEPGIDDVRGVIRTLRGMVFVCCNAAALAASVFLLLRLLTKVLGTHGIRYSQLQVIINLDVLGLIGAYSAATVKTSISVATLVAAVLLYVAIQVLLFLSKPVGRLLTQVQEAPPQKCLKSQKQVRWQQTMAKYSAIDIVMKLVKPILICTVLTVSTAYEVSVGPVPTALCDPGTDNTYLETTEWVYFRWHDTTSVASLVFILSVVLSEVFSKQRIMDRALQVAMTLDLFTLVVAHGRRCPHLLAFVYISVTALMFLHVMVSLSEMFQTCGTWQRVLREKMKHCVPNWLNNLYELPMKGHTDGQALGWNLEDDRHFVLLVAITMLNVIVTYNPGTSLSPSFHLENRFDHAMENRAFHSNEFYAGNLTNQVSMSSVSSLWQENTSADLNLAFYCNATAFTGFLVIIMLLANRDLSSRRMQWYVQRLCTVLEVIGFLGTWNPLTKSMEEICEDVFLILLGIAYCVIMSRRPWQRVQSMLGWLQHTFRVDPTEEEGSEEELEFGLAGGGTNGEPVAVEISAPVLGGALTLVL</sequence>
<evidence type="ECO:0000256" key="1">
    <source>
        <dbReference type="SAM" id="Phobius"/>
    </source>
</evidence>
<dbReference type="AlphaFoldDB" id="A0A9R1B667"/>
<accession>A0A9R1B667</accession>
<feature type="transmembrane region" description="Helical" evidence="1">
    <location>
        <begin position="100"/>
        <end position="120"/>
    </location>
</feature>
<keyword evidence="3" id="KW-1185">Reference proteome</keyword>
<protein>
    <recommendedName>
        <fullName evidence="4">PGG domain-containing protein</fullName>
    </recommendedName>
</protein>
<gene>
    <name evidence="2" type="ORF">TRITD_6Bv1G006710</name>
</gene>
<dbReference type="OMA" id="CALRKCV"/>
<dbReference type="Proteomes" id="UP000324705">
    <property type="component" value="Chromosome 6B"/>
</dbReference>
<evidence type="ECO:0008006" key="4">
    <source>
        <dbReference type="Google" id="ProtNLM"/>
    </source>
</evidence>
<feature type="transmembrane region" description="Helical" evidence="1">
    <location>
        <begin position="66"/>
        <end position="88"/>
    </location>
</feature>
<reference evidence="2 3" key="1">
    <citation type="submission" date="2017-09" db="EMBL/GenBank/DDBJ databases">
        <authorList>
            <consortium name="International Durum Wheat Genome Sequencing Consortium (IDWGSC)"/>
            <person name="Milanesi L."/>
        </authorList>
    </citation>
    <scope>NUCLEOTIDE SEQUENCE [LARGE SCALE GENOMIC DNA]</scope>
    <source>
        <strain evidence="3">cv. Svevo</strain>
    </source>
</reference>
<feature type="transmembrane region" description="Helical" evidence="1">
    <location>
        <begin position="32"/>
        <end position="50"/>
    </location>
</feature>
<evidence type="ECO:0000313" key="3">
    <source>
        <dbReference type="Proteomes" id="UP000324705"/>
    </source>
</evidence>
<proteinExistence type="predicted"/>
<feature type="transmembrane region" description="Helical" evidence="1">
    <location>
        <begin position="291"/>
        <end position="311"/>
    </location>
</feature>